<proteinExistence type="predicted"/>
<name>A0A916JA15_9BACT</name>
<dbReference type="Pfam" id="PF00756">
    <property type="entry name" value="Esterase"/>
    <property type="match status" value="1"/>
</dbReference>
<protein>
    <recommendedName>
        <fullName evidence="3">Esterase</fullName>
    </recommendedName>
</protein>
<sequence>MLKKIKPKYGVCFATFLLVFPVFIYAQNIPYQDLTHNSKVFGHQKWYRLYLPAGYENSDKHYPVIYFFHGWGGRYFKDDNARLEYEKLKTLVDKYQCIMVMWDGNLEEKQPRPYNVGDHADIRFEVQMKDYFSELVRYVDTTYRTLTDRGHRAIIGFSMGGFMSLYLAGKYPHLINSIVSMMGSPEFFVGTPANHTLYPVRYTFENLQEVKTRVHTSPTDILYYLNEEVRRGAAWQGKTVEFEEFPGGHMVDLPGQTSVFEKAMKFASDSFQTDHKKPAKWSHYDLYGDFEVWGYELRSSKTQPGFIYLKDVEQGGFGLYTKKWLPRGPVMEMDKITLKTAPLYTPDFLYNTVLFSQKTGKVTPGKVKSDSNGTLSFELDAAGNEIGIFTENSPVSWKVADYTIGSGSKYLTADSTNQLYLKLFNRGATPPERDDINVIVESLENDVVIGSTWVSAKPDSGVRVFVLPPCRISSFRKPVLHGEPADVRLRITIKNGSSEKVEILRIPFYYDVPYFRNLKIDDGAEVRGEALGKGNGDGKVNRGEKILVYEGKNRLRIYSENPFVQNFKEEFTDEIIPARWPDGFTQSSVISISPDCPDGQEIECLASYETKTFNPIERKLTWGRVKLKVYKK</sequence>
<dbReference type="AlphaFoldDB" id="A0A916JA15"/>
<comment type="caution">
    <text evidence="1">The sequence shown here is derived from an EMBL/GenBank/DDBJ whole genome shotgun (WGS) entry which is preliminary data.</text>
</comment>
<gene>
    <name evidence="1" type="ORF">DYBT9275_01562</name>
</gene>
<evidence type="ECO:0000313" key="2">
    <source>
        <dbReference type="Proteomes" id="UP000680038"/>
    </source>
</evidence>
<dbReference type="SUPFAM" id="SSF53474">
    <property type="entry name" value="alpha/beta-Hydrolases"/>
    <property type="match status" value="1"/>
</dbReference>
<dbReference type="InterPro" id="IPR029058">
    <property type="entry name" value="AB_hydrolase_fold"/>
</dbReference>
<organism evidence="1 2">
    <name type="scientific">Dyadobacter helix</name>
    <dbReference type="NCBI Taxonomy" id="2822344"/>
    <lineage>
        <taxon>Bacteria</taxon>
        <taxon>Pseudomonadati</taxon>
        <taxon>Bacteroidota</taxon>
        <taxon>Cytophagia</taxon>
        <taxon>Cytophagales</taxon>
        <taxon>Spirosomataceae</taxon>
        <taxon>Dyadobacter</taxon>
    </lineage>
</organism>
<dbReference type="PANTHER" id="PTHR48098">
    <property type="entry name" value="ENTEROCHELIN ESTERASE-RELATED"/>
    <property type="match status" value="1"/>
</dbReference>
<reference evidence="1" key="1">
    <citation type="submission" date="2021-04" db="EMBL/GenBank/DDBJ databases">
        <authorList>
            <person name="Rodrigo-Torres L."/>
            <person name="Arahal R. D."/>
            <person name="Lucena T."/>
        </authorList>
    </citation>
    <scope>NUCLEOTIDE SEQUENCE</scope>
    <source>
        <strain evidence="1">CECT 9275</strain>
    </source>
</reference>
<evidence type="ECO:0008006" key="3">
    <source>
        <dbReference type="Google" id="ProtNLM"/>
    </source>
</evidence>
<dbReference type="Proteomes" id="UP000680038">
    <property type="component" value="Unassembled WGS sequence"/>
</dbReference>
<keyword evidence="2" id="KW-1185">Reference proteome</keyword>
<dbReference type="Gene3D" id="3.40.50.1820">
    <property type="entry name" value="alpha/beta hydrolase"/>
    <property type="match status" value="1"/>
</dbReference>
<evidence type="ECO:0000313" key="1">
    <source>
        <dbReference type="EMBL" id="CAG4995148.1"/>
    </source>
</evidence>
<dbReference type="InterPro" id="IPR000801">
    <property type="entry name" value="Esterase-like"/>
</dbReference>
<dbReference type="EMBL" id="CAJRAF010000001">
    <property type="protein sequence ID" value="CAG4995148.1"/>
    <property type="molecule type" value="Genomic_DNA"/>
</dbReference>
<dbReference type="InterPro" id="IPR050583">
    <property type="entry name" value="Mycobacterial_A85_antigen"/>
</dbReference>
<dbReference type="RefSeq" id="WP_215238198.1">
    <property type="nucleotide sequence ID" value="NZ_CAJRAF010000001.1"/>
</dbReference>
<accession>A0A916JA15</accession>